<dbReference type="OrthoDB" id="3352450at2759"/>
<evidence type="ECO:0000256" key="1">
    <source>
        <dbReference type="SAM" id="MobiDB-lite"/>
    </source>
</evidence>
<organism evidence="2 3">
    <name type="scientific">Ceraceosorus bombacis</name>
    <dbReference type="NCBI Taxonomy" id="401625"/>
    <lineage>
        <taxon>Eukaryota</taxon>
        <taxon>Fungi</taxon>
        <taxon>Dikarya</taxon>
        <taxon>Basidiomycota</taxon>
        <taxon>Ustilaginomycotina</taxon>
        <taxon>Exobasidiomycetes</taxon>
        <taxon>Ceraceosorales</taxon>
        <taxon>Ceraceosoraceae</taxon>
        <taxon>Ceraceosorus</taxon>
    </lineage>
</organism>
<sequence length="145" mass="15478">MPFDAPSSTGTASLPMREVSLVSKRAQIRGAISALFAGMVTGLLCQRLLRVPSKYILANSLLAAGTAGYISARSELRDGLSELERSIALQRGHSPNLPKLQVGQQPNDDQASANEWSAANETRFEAGAGGMSEFVDRYATTRGDH</sequence>
<dbReference type="EMBL" id="CCYA01000277">
    <property type="protein sequence ID" value="CEH19107.1"/>
    <property type="molecule type" value="Genomic_DNA"/>
</dbReference>
<proteinExistence type="predicted"/>
<dbReference type="AlphaFoldDB" id="A0A0P1BSY4"/>
<evidence type="ECO:0000313" key="3">
    <source>
        <dbReference type="Proteomes" id="UP000054845"/>
    </source>
</evidence>
<accession>A0A0P1BSY4</accession>
<name>A0A0P1BSY4_9BASI</name>
<feature type="compositionally biased region" description="Polar residues" evidence="1">
    <location>
        <begin position="102"/>
        <end position="116"/>
    </location>
</feature>
<keyword evidence="3" id="KW-1185">Reference proteome</keyword>
<evidence type="ECO:0000313" key="2">
    <source>
        <dbReference type="EMBL" id="CEH19107.1"/>
    </source>
</evidence>
<feature type="region of interest" description="Disordered" evidence="1">
    <location>
        <begin position="92"/>
        <end position="116"/>
    </location>
</feature>
<reference evidence="2 3" key="1">
    <citation type="submission" date="2014-09" db="EMBL/GenBank/DDBJ databases">
        <authorList>
            <person name="Magalhaes I.L.F."/>
            <person name="Oliveira U."/>
            <person name="Santos F.R."/>
            <person name="Vidigal T.H.D.A."/>
            <person name="Brescovit A.D."/>
            <person name="Santos A.J."/>
        </authorList>
    </citation>
    <scope>NUCLEOTIDE SEQUENCE [LARGE SCALE GENOMIC DNA]</scope>
</reference>
<dbReference type="Proteomes" id="UP000054845">
    <property type="component" value="Unassembled WGS sequence"/>
</dbReference>
<protein>
    <submittedName>
        <fullName evidence="2">Uncharacterized protein</fullName>
    </submittedName>
</protein>